<evidence type="ECO:0000313" key="3">
    <source>
        <dbReference type="EnsemblPlants" id="cds.evm.model.02.3098"/>
    </source>
</evidence>
<protein>
    <submittedName>
        <fullName evidence="3">Uncharacterized protein</fullName>
    </submittedName>
</protein>
<reference evidence="3" key="2">
    <citation type="submission" date="2021-03" db="UniProtKB">
        <authorList>
            <consortium name="EnsemblPlants"/>
        </authorList>
    </citation>
    <scope>IDENTIFICATION</scope>
</reference>
<dbReference type="AlphaFoldDB" id="A0A803P004"/>
<accession>A0A803P004</accession>
<dbReference type="EnsemblPlants" id="evm.model.02.3098">
    <property type="protein sequence ID" value="cds.evm.model.02.3098"/>
    <property type="gene ID" value="evm.TU.02.3098"/>
</dbReference>
<reference evidence="3" key="1">
    <citation type="submission" date="2018-11" db="EMBL/GenBank/DDBJ databases">
        <authorList>
            <person name="Grassa J C."/>
        </authorList>
    </citation>
    <scope>NUCLEOTIDE SEQUENCE [LARGE SCALE GENOMIC DNA]</scope>
</reference>
<dbReference type="EMBL" id="UZAU01000244">
    <property type="status" value="NOT_ANNOTATED_CDS"/>
    <property type="molecule type" value="Genomic_DNA"/>
</dbReference>
<organism evidence="3 4">
    <name type="scientific">Cannabis sativa</name>
    <name type="common">Hemp</name>
    <name type="synonym">Marijuana</name>
    <dbReference type="NCBI Taxonomy" id="3483"/>
    <lineage>
        <taxon>Eukaryota</taxon>
        <taxon>Viridiplantae</taxon>
        <taxon>Streptophyta</taxon>
        <taxon>Embryophyta</taxon>
        <taxon>Tracheophyta</taxon>
        <taxon>Spermatophyta</taxon>
        <taxon>Magnoliopsida</taxon>
        <taxon>eudicotyledons</taxon>
        <taxon>Gunneridae</taxon>
        <taxon>Pentapetalae</taxon>
        <taxon>rosids</taxon>
        <taxon>fabids</taxon>
        <taxon>Rosales</taxon>
        <taxon>Cannabaceae</taxon>
        <taxon>Cannabis</taxon>
    </lineage>
</organism>
<feature type="coiled-coil region" evidence="1">
    <location>
        <begin position="301"/>
        <end position="335"/>
    </location>
</feature>
<evidence type="ECO:0000313" key="4">
    <source>
        <dbReference type="Proteomes" id="UP000596661"/>
    </source>
</evidence>
<evidence type="ECO:0000256" key="2">
    <source>
        <dbReference type="SAM" id="MobiDB-lite"/>
    </source>
</evidence>
<proteinExistence type="predicted"/>
<dbReference type="OMA" id="QWQACKK"/>
<dbReference type="PANTHER" id="PTHR33427">
    <property type="entry name" value="HNH ENDONUCLEASE"/>
    <property type="match status" value="1"/>
</dbReference>
<sequence>MAFDYAFTDEEMEIDETVGYPRAYARLCRDRISSPYSHGPPFTFMPYCLHEHEVLRAMDLEQLFPIFDPKAKHTGKIKLFVSLLWKQLSHLGNAGFDPAVIRVDPYGNVLYFHADSASPLAWDIDHWFPCSRGGLTVPSNLRILQWQACKKKHNKLEFLIPWWDFQLGISVNQFLSIFASSNSDFRHRAFSFLFSEGESEELNSSQTVESHSFPQPFVESKEKLGLAPAAIVASRRESFASSTSMALQSLDSNRLRPRSPAFAGRNSKASSSKENENPNYYSNPYQSIVMARDSLKQREETSKMQAEIQKLDNEVSEMRRKNEEEKVNIQDLELVLIKRRRRAEKCRRLAEAQSSYRTMLEKMIRDAMHQSVMYKEQVRLNQAASTALMARLEAQKSICDASEKDLHRKYKERDDLEKQIRPEWEQARKRSRMNANDDLLIEERHHHNNKPMLCLPETKPKTPLHKELRVFLEEEQKASNAGLSLSEEEKQFRIGKVLKKSEKNFSIDKRGGDQSKAIVVLEDDNIVEPKFSESKEENNKYQMRFPSQEPKVEEEEDEEIRKERGKGNVEKWLQLLLENAQEDLLEAQHELENKRSKTNNDDSIITKLNNNAAIITTLRAPLSSDLFELDYPKITTSSPCQASPPFYFFSYSFPTTRTKKILTHTMLRFEIGTTQKNLAKKKWISVIKGLRHGVKFLQDDRSTKSGRKRQKTEEDELRLENLSGKLEMVEDQLDGSSGIIFSFVEGAFVNALKSGEWILLDEVNLAPPKTLQRVVGVLDGDSGSL</sequence>
<feature type="region of interest" description="Disordered" evidence="2">
    <location>
        <begin position="256"/>
        <end position="283"/>
    </location>
</feature>
<evidence type="ECO:0000256" key="1">
    <source>
        <dbReference type="SAM" id="Coils"/>
    </source>
</evidence>
<keyword evidence="1" id="KW-0175">Coiled coil</keyword>
<dbReference type="PANTHER" id="PTHR33427:SF2">
    <property type="entry name" value="TRICHOHYALIN"/>
    <property type="match status" value="1"/>
</dbReference>
<dbReference type="Proteomes" id="UP000596661">
    <property type="component" value="Chromosome 2"/>
</dbReference>
<keyword evidence="4" id="KW-1185">Reference proteome</keyword>
<name>A0A803P004_CANSA</name>
<dbReference type="Gramene" id="evm.model.02.3098">
    <property type="protein sequence ID" value="cds.evm.model.02.3098"/>
    <property type="gene ID" value="evm.TU.02.3098"/>
</dbReference>